<protein>
    <submittedName>
        <fullName evidence="2">N-acetyltransferase</fullName>
    </submittedName>
</protein>
<dbReference type="OrthoDB" id="9776898at2"/>
<comment type="caution">
    <text evidence="2">The sequence shown here is derived from an EMBL/GenBank/DDBJ whole genome shotgun (WGS) entry which is preliminary data.</text>
</comment>
<evidence type="ECO:0000313" key="3">
    <source>
        <dbReference type="Proteomes" id="UP000306236"/>
    </source>
</evidence>
<dbReference type="InterPro" id="IPR016181">
    <property type="entry name" value="Acyl_CoA_acyltransferase"/>
</dbReference>
<feature type="compositionally biased region" description="Polar residues" evidence="1">
    <location>
        <begin position="404"/>
        <end position="423"/>
    </location>
</feature>
<dbReference type="AlphaFoldDB" id="A0A4V3YWX7"/>
<accession>A0A4V3YWX7</accession>
<dbReference type="GO" id="GO:0016740">
    <property type="term" value="F:transferase activity"/>
    <property type="evidence" value="ECO:0007669"/>
    <property type="project" value="UniProtKB-KW"/>
</dbReference>
<dbReference type="RefSeq" id="WP_136406574.1">
    <property type="nucleotide sequence ID" value="NZ_SSWX01000012.1"/>
</dbReference>
<dbReference type="EMBL" id="SSWX01000012">
    <property type="protein sequence ID" value="THJ32972.1"/>
    <property type="molecule type" value="Genomic_DNA"/>
</dbReference>
<proteinExistence type="predicted"/>
<dbReference type="InterPro" id="IPR007434">
    <property type="entry name" value="FemAB-like"/>
</dbReference>
<organism evidence="2 3">
    <name type="scientific">Lampropedia aestuarii</name>
    <dbReference type="NCBI Taxonomy" id="2562762"/>
    <lineage>
        <taxon>Bacteria</taxon>
        <taxon>Pseudomonadati</taxon>
        <taxon>Pseudomonadota</taxon>
        <taxon>Betaproteobacteria</taxon>
        <taxon>Burkholderiales</taxon>
        <taxon>Comamonadaceae</taxon>
        <taxon>Lampropedia</taxon>
    </lineage>
</organism>
<dbReference type="Proteomes" id="UP000306236">
    <property type="component" value="Unassembled WGS sequence"/>
</dbReference>
<reference evidence="2 3" key="1">
    <citation type="submission" date="2019-04" db="EMBL/GenBank/DDBJ databases">
        <title>Lampropedia sp YIM MLB12 draf genome.</title>
        <authorList>
            <person name="Wang Y.-X."/>
        </authorList>
    </citation>
    <scope>NUCLEOTIDE SEQUENCE [LARGE SCALE GENOMIC DNA]</scope>
    <source>
        <strain evidence="2 3">YIM MLB12</strain>
    </source>
</reference>
<evidence type="ECO:0000256" key="1">
    <source>
        <dbReference type="SAM" id="MobiDB-lite"/>
    </source>
</evidence>
<dbReference type="PANTHER" id="PTHR47017">
    <property type="entry name" value="ACYL-COA"/>
    <property type="match status" value="1"/>
</dbReference>
<gene>
    <name evidence="2" type="ORF">E8K88_10245</name>
</gene>
<evidence type="ECO:0000313" key="2">
    <source>
        <dbReference type="EMBL" id="THJ32972.1"/>
    </source>
</evidence>
<dbReference type="Gene3D" id="3.40.630.30">
    <property type="match status" value="1"/>
</dbReference>
<keyword evidence="3" id="KW-1185">Reference proteome</keyword>
<dbReference type="PANTHER" id="PTHR47017:SF1">
    <property type="entry name" value="ACYL-COA"/>
    <property type="match status" value="1"/>
</dbReference>
<sequence length="423" mass="48264">MTDSPSSQALAGIMARLHASMDEIPAQLWNALLAQQNQPTPFMRHEYLLAMEQSQSATAETGWQPQHLCLWHEGRLLAACPLYLKSHSWGEYVFDFAWANAYERHGLPYYPKALVAPPFTPTPGSRLLAIDHAHRALLVQALMQLCGEQQLETAHVLFLSEQDQQACTEQGWLLRKGVQFHWRNQTPGNADRFETFTHFLESLQREKRKKIKQEMRKVADAGVHYRIARGSAISTEDWAFFYQCYATTYREHGNAPYLTPAFWQAMQSTMPENWLMLIAEREQRPIATSLLALHDKQLHQGQENIAYGRYWGAIERIDCLHFDLCYYQPLAWCIAHGFDRFEGGAQGEHKLARALLPESTYSAHWIAHPQFEAAIANHLAHESKGVQQYQLQLQDHSPYRSPAAQANSPQSGDANTQLASNPD</sequence>
<dbReference type="Pfam" id="PF04339">
    <property type="entry name" value="FemAB_like"/>
    <property type="match status" value="1"/>
</dbReference>
<dbReference type="SUPFAM" id="SSF55729">
    <property type="entry name" value="Acyl-CoA N-acyltransferases (Nat)"/>
    <property type="match status" value="1"/>
</dbReference>
<keyword evidence="2" id="KW-0808">Transferase</keyword>
<feature type="region of interest" description="Disordered" evidence="1">
    <location>
        <begin position="397"/>
        <end position="423"/>
    </location>
</feature>
<name>A0A4V3YWX7_9BURK</name>